<gene>
    <name evidence="1" type="ORF">N5580_18720</name>
</gene>
<reference evidence="1 2" key="1">
    <citation type="journal article" date="2022" name="J Glob Antimicrob Resist">
        <title>First complete genome of a multidrug resistant strain of the novel human pathogen Kalamiella piersonii (GABEKP28) identified in human saliva.</title>
        <authorList>
            <person name="McDonagh F."/>
            <person name="Singh N.K."/>
            <person name="Venkateswaran K."/>
            <person name="Lonappan A.M."/>
            <person name="Hallahan B."/>
            <person name="Tuohy A."/>
            <person name="Burke L."/>
            <person name="Kovarova A."/>
            <person name="Miliotis G."/>
        </authorList>
    </citation>
    <scope>NUCLEOTIDE SEQUENCE [LARGE SCALE GENOMIC DNA]</scope>
    <source>
        <strain evidence="1 2">GABEKP28</strain>
    </source>
</reference>
<dbReference type="AlphaFoldDB" id="A0AAJ5QQD2"/>
<protein>
    <recommendedName>
        <fullName evidence="3">Bro-N domain-containing protein</fullName>
    </recommendedName>
</protein>
<dbReference type="Proteomes" id="UP001211544">
    <property type="component" value="Plasmid pGABEKP28_1"/>
</dbReference>
<evidence type="ECO:0008006" key="3">
    <source>
        <dbReference type="Google" id="ProtNLM"/>
    </source>
</evidence>
<evidence type="ECO:0000313" key="1">
    <source>
        <dbReference type="EMBL" id="WBG93119.1"/>
    </source>
</evidence>
<geneLocation type="plasmid" evidence="1 2">
    <name>pGABEKP28_1</name>
</geneLocation>
<dbReference type="RefSeq" id="WP_269950526.1">
    <property type="nucleotide sequence ID" value="NZ_CP104759.1"/>
</dbReference>
<keyword evidence="2" id="KW-1185">Reference proteome</keyword>
<dbReference type="KEGG" id="kpie:N5580_18720"/>
<name>A0AAJ5QQD2_9GAMM</name>
<sequence length="108" mass="12531">MISVFARTRIAKKFRRWVRDILDQETVNPAVCKPADRERHAYHVEALAAYYAELYEAWKTQIEPALRLTESPLAGRLHDRFQDGSILMGYIVKEARGFLLPGEKPKIM</sequence>
<keyword evidence="1" id="KW-0614">Plasmid</keyword>
<evidence type="ECO:0000313" key="2">
    <source>
        <dbReference type="Proteomes" id="UP001211544"/>
    </source>
</evidence>
<proteinExistence type="predicted"/>
<accession>A0AAJ5QQD2</accession>
<organism evidence="1 2">
    <name type="scientific">Pantoea piersonii</name>
    <dbReference type="NCBI Taxonomy" id="2364647"/>
    <lineage>
        <taxon>Bacteria</taxon>
        <taxon>Pseudomonadati</taxon>
        <taxon>Pseudomonadota</taxon>
        <taxon>Gammaproteobacteria</taxon>
        <taxon>Enterobacterales</taxon>
        <taxon>Erwiniaceae</taxon>
        <taxon>Pantoea</taxon>
    </lineage>
</organism>
<dbReference type="EMBL" id="CP104759">
    <property type="protein sequence ID" value="WBG93119.1"/>
    <property type="molecule type" value="Genomic_DNA"/>
</dbReference>